<evidence type="ECO:0000256" key="2">
    <source>
        <dbReference type="SAM" id="Phobius"/>
    </source>
</evidence>
<dbReference type="AlphaFoldDB" id="A0A7D5Y4Z5"/>
<organism evidence="3">
    <name type="scientific">Micromonospora carbonacea</name>
    <dbReference type="NCBI Taxonomy" id="47853"/>
    <lineage>
        <taxon>Bacteria</taxon>
        <taxon>Bacillati</taxon>
        <taxon>Actinomycetota</taxon>
        <taxon>Actinomycetes</taxon>
        <taxon>Micromonosporales</taxon>
        <taxon>Micromonosporaceae</taxon>
        <taxon>Micromonospora</taxon>
    </lineage>
</organism>
<protein>
    <submittedName>
        <fullName evidence="3">Uncharacterized protein</fullName>
    </submittedName>
</protein>
<name>A0A7D5Y4Z5_9ACTN</name>
<feature type="region of interest" description="Disordered" evidence="1">
    <location>
        <begin position="107"/>
        <end position="133"/>
    </location>
</feature>
<sequence>MQARTRVLLAVASVLCAVATGVLTNLATDRWSVIMTVGLLTAVACWTTVEVVRARREPAPAAGAEPASAAVTQSAGTVLGRLVGVRRARAAGPVTVRQTVEIVGSAGEVVGYDDSRPPPQSSATPGSRRPEQR</sequence>
<accession>A0A7D5Y4Z5</accession>
<keyword evidence="2" id="KW-0812">Transmembrane</keyword>
<evidence type="ECO:0000256" key="1">
    <source>
        <dbReference type="SAM" id="MobiDB-lite"/>
    </source>
</evidence>
<keyword evidence="2" id="KW-0472">Membrane</keyword>
<keyword evidence="2" id="KW-1133">Transmembrane helix</keyword>
<feature type="transmembrane region" description="Helical" evidence="2">
    <location>
        <begin position="31"/>
        <end position="49"/>
    </location>
</feature>
<evidence type="ECO:0000313" key="3">
    <source>
        <dbReference type="EMBL" id="QLJ96918.1"/>
    </source>
</evidence>
<reference evidence="3" key="1">
    <citation type="submission" date="2020-08" db="EMBL/GenBank/DDBJ databases">
        <title>A bifunctional nitrone conjugated secondary metabolite targeting the ribosome.</title>
        <authorList>
            <person name="Limbrick E.M."/>
            <person name="Graf M."/>
            <person name="Derewacz D.K."/>
            <person name="Nguyen F."/>
            <person name="Spraggins J.M."/>
            <person name="Wieland M."/>
            <person name="Ynigez-Gutierrez A.E."/>
            <person name="Reisman B.J."/>
            <person name="Zinshteyn B."/>
            <person name="McCulloch K."/>
            <person name="Iverson T.M."/>
            <person name="Green R."/>
            <person name="Wilson D.N."/>
            <person name="Bachmann B.O."/>
        </authorList>
    </citation>
    <scope>NUCLEOTIDE SEQUENCE</scope>
    <source>
        <strain evidence="3">Africana</strain>
    </source>
</reference>
<dbReference type="EMBL" id="CP058905">
    <property type="protein sequence ID" value="QLJ96918.1"/>
    <property type="molecule type" value="Genomic_DNA"/>
</dbReference>
<gene>
    <name evidence="3" type="ORF">HZU44_18750</name>
</gene>
<proteinExistence type="predicted"/>